<dbReference type="CDD" id="cd07721">
    <property type="entry name" value="yflN-like_MBL-fold"/>
    <property type="match status" value="1"/>
</dbReference>
<proteinExistence type="predicted"/>
<dbReference type="PANTHER" id="PTHR42951">
    <property type="entry name" value="METALLO-BETA-LACTAMASE DOMAIN-CONTAINING"/>
    <property type="match status" value="1"/>
</dbReference>
<dbReference type="SMART" id="SM00849">
    <property type="entry name" value="Lactamase_B"/>
    <property type="match status" value="1"/>
</dbReference>
<dbReference type="RefSeq" id="WP_065902276.1">
    <property type="nucleotide sequence ID" value="NZ_CP014912.1"/>
</dbReference>
<dbReference type="InterPro" id="IPR050855">
    <property type="entry name" value="NDM-1-like"/>
</dbReference>
<gene>
    <name evidence="2" type="ORF">AYR63_07640</name>
</gene>
<dbReference type="PANTHER" id="PTHR42951:SF17">
    <property type="entry name" value="METALLO-BETA-LACTAMASE DOMAIN-CONTAINING PROTEIN"/>
    <property type="match status" value="1"/>
</dbReference>
<reference evidence="2 3" key="1">
    <citation type="submission" date="2016-03" db="EMBL/GenBank/DDBJ databases">
        <title>Pediococcus and Lactobacillus from brewery environment - whole genome sequencing and assembly.</title>
        <authorList>
            <person name="Behr J."/>
            <person name="Geissler A.J."/>
            <person name="Vogel R.F."/>
        </authorList>
    </citation>
    <scope>NUCLEOTIDE SEQUENCE [LARGE SCALE GENOMIC DNA]</scope>
    <source>
        <strain evidence="2 3">TMW 1.1995</strain>
    </source>
</reference>
<accession>A0A1B2IY62</accession>
<protein>
    <recommendedName>
        <fullName evidence="1">Metallo-beta-lactamase domain-containing protein</fullName>
    </recommendedName>
</protein>
<dbReference type="Gene3D" id="3.60.15.10">
    <property type="entry name" value="Ribonuclease Z/Hydroxyacylglutathione hydrolase-like"/>
    <property type="match status" value="1"/>
</dbReference>
<evidence type="ECO:0000259" key="1">
    <source>
        <dbReference type="SMART" id="SM00849"/>
    </source>
</evidence>
<feature type="domain" description="Metallo-beta-lactamase" evidence="1">
    <location>
        <begin position="23"/>
        <end position="216"/>
    </location>
</feature>
<dbReference type="InterPro" id="IPR001279">
    <property type="entry name" value="Metallo-B-lactamas"/>
</dbReference>
<keyword evidence="3" id="KW-1185">Reference proteome</keyword>
<dbReference type="OrthoDB" id="9802897at2"/>
<organism evidence="2 3">
    <name type="scientific">Secundilactobacillus paracollinoides</name>
    <dbReference type="NCBI Taxonomy" id="240427"/>
    <lineage>
        <taxon>Bacteria</taxon>
        <taxon>Bacillati</taxon>
        <taxon>Bacillota</taxon>
        <taxon>Bacilli</taxon>
        <taxon>Lactobacillales</taxon>
        <taxon>Lactobacillaceae</taxon>
        <taxon>Secundilactobacillus</taxon>
    </lineage>
</organism>
<dbReference type="AlphaFoldDB" id="A0A1B2IY62"/>
<dbReference type="EMBL" id="CP014924">
    <property type="protein sequence ID" value="ANZ67014.1"/>
    <property type="molecule type" value="Genomic_DNA"/>
</dbReference>
<evidence type="ECO:0000313" key="3">
    <source>
        <dbReference type="Proteomes" id="UP000093267"/>
    </source>
</evidence>
<dbReference type="Pfam" id="PF00753">
    <property type="entry name" value="Lactamase_B"/>
    <property type="match status" value="1"/>
</dbReference>
<name>A0A1B2IY62_9LACO</name>
<sequence>MSELEPLKVTQLDDDLYQFQLDFVHAFLIHDETDGWILIDAGFPVKPEHPNILARALKQIGLRPCDIDQIISTHSHPDHVGNLDLIEAQSHAPIWMNDVEADVLEKRVPMRPVFTLTGGPSNLDHPRAAVPVSNRITGETQLPFAGGIDFVPTPGHSIGHCSLLWHRHGGVLFTGDLVVNETGQLRMAAGNENYDQERESLIKVGQLQFDPLLVSHGDDILADAADIYRQALPRLVAQAQQAITIQ</sequence>
<evidence type="ECO:0000313" key="2">
    <source>
        <dbReference type="EMBL" id="ANZ67014.1"/>
    </source>
</evidence>
<dbReference type="InterPro" id="IPR036866">
    <property type="entry name" value="RibonucZ/Hydroxyglut_hydro"/>
</dbReference>
<dbReference type="SUPFAM" id="SSF56281">
    <property type="entry name" value="Metallo-hydrolase/oxidoreductase"/>
    <property type="match status" value="1"/>
</dbReference>
<dbReference type="Proteomes" id="UP000093267">
    <property type="component" value="Chromosome"/>
</dbReference>